<dbReference type="EMBL" id="JABTXI010000023">
    <property type="protein sequence ID" value="MBY3594224.1"/>
    <property type="molecule type" value="Genomic_DNA"/>
</dbReference>
<dbReference type="InterPro" id="IPR002575">
    <property type="entry name" value="Aminoglycoside_PTrfase"/>
</dbReference>
<sequence length="165" mass="18922">MTPQYSDHRAKRVDPVLDTVFRELTELEGTFQVDAKLKVGICHGDAWLGNAIMKEGIAVLFDFEFIKVGALAYDIATFIWALRAASSEEEGRVFKSFVEGYREECNNDFSEDELKSSLVRREINNIEFLSENIIMSREVKLATAQFARDTIDFVSSDEFAQFRWT</sequence>
<reference evidence="2 3" key="1">
    <citation type="submission" date="2020-06" db="EMBL/GenBank/DDBJ databases">
        <title>Global-level population genomics: horizontal gene transfer, symbiosis and evolution in Rhizobia.</title>
        <authorList>
            <person name="Gai Y."/>
        </authorList>
    </citation>
    <scope>NUCLEOTIDE SEQUENCE [LARGE SCALE GENOMIC DNA]</scope>
    <source>
        <strain evidence="2 3">PLR6_1b</strain>
    </source>
</reference>
<evidence type="ECO:0000313" key="3">
    <source>
        <dbReference type="Proteomes" id="UP000720124"/>
    </source>
</evidence>
<name>A0ABS7LRZ6_9HYPH</name>
<organism evidence="2 3">
    <name type="scientific">Rhizobium bangladeshense</name>
    <dbReference type="NCBI Taxonomy" id="1138189"/>
    <lineage>
        <taxon>Bacteria</taxon>
        <taxon>Pseudomonadati</taxon>
        <taxon>Pseudomonadota</taxon>
        <taxon>Alphaproteobacteria</taxon>
        <taxon>Hyphomicrobiales</taxon>
        <taxon>Rhizobiaceae</taxon>
        <taxon>Rhizobium/Agrobacterium group</taxon>
        <taxon>Rhizobium</taxon>
    </lineage>
</organism>
<dbReference type="Pfam" id="PF01636">
    <property type="entry name" value="APH"/>
    <property type="match status" value="1"/>
</dbReference>
<keyword evidence="3" id="KW-1185">Reference proteome</keyword>
<protein>
    <submittedName>
        <fullName evidence="2">Phosphotransferase</fullName>
    </submittedName>
</protein>
<comment type="caution">
    <text evidence="2">The sequence shown here is derived from an EMBL/GenBank/DDBJ whole genome shotgun (WGS) entry which is preliminary data.</text>
</comment>
<accession>A0ABS7LRZ6</accession>
<feature type="domain" description="Aminoglycoside phosphotransferase" evidence="1">
    <location>
        <begin position="30"/>
        <end position="91"/>
    </location>
</feature>
<gene>
    <name evidence="2" type="ORF">HJA87_30855</name>
</gene>
<dbReference type="Proteomes" id="UP000720124">
    <property type="component" value="Unassembled WGS sequence"/>
</dbReference>
<dbReference type="InterPro" id="IPR011009">
    <property type="entry name" value="Kinase-like_dom_sf"/>
</dbReference>
<evidence type="ECO:0000259" key="1">
    <source>
        <dbReference type="Pfam" id="PF01636"/>
    </source>
</evidence>
<dbReference type="Gene3D" id="3.90.1200.10">
    <property type="match status" value="1"/>
</dbReference>
<dbReference type="SUPFAM" id="SSF56112">
    <property type="entry name" value="Protein kinase-like (PK-like)"/>
    <property type="match status" value="1"/>
</dbReference>
<evidence type="ECO:0000313" key="2">
    <source>
        <dbReference type="EMBL" id="MBY3594224.1"/>
    </source>
</evidence>
<proteinExistence type="predicted"/>
<dbReference type="RefSeq" id="WP_221095861.1">
    <property type="nucleotide sequence ID" value="NZ_JABDWX010000030.1"/>
</dbReference>